<evidence type="ECO:0000256" key="2">
    <source>
        <dbReference type="SAM" id="MobiDB-lite"/>
    </source>
</evidence>
<dbReference type="Proteomes" id="UP001153069">
    <property type="component" value="Unassembled WGS sequence"/>
</dbReference>
<proteinExistence type="inferred from homology"/>
<comment type="caution">
    <text evidence="4">The sequence shown here is derived from an EMBL/GenBank/DDBJ whole genome shotgun (WGS) entry which is preliminary data.</text>
</comment>
<keyword evidence="1" id="KW-1133">Transmembrane helix</keyword>
<dbReference type="SUPFAM" id="SSF56784">
    <property type="entry name" value="HAD-like"/>
    <property type="match status" value="1"/>
</dbReference>
<keyword evidence="1" id="KW-0809">Transit peptide</keyword>
<evidence type="ECO:0000259" key="3">
    <source>
        <dbReference type="PROSITE" id="PS50969"/>
    </source>
</evidence>
<feature type="region of interest" description="Disordered" evidence="2">
    <location>
        <begin position="55"/>
        <end position="75"/>
    </location>
</feature>
<dbReference type="GO" id="GO:0015031">
    <property type="term" value="P:protein transport"/>
    <property type="evidence" value="ECO:0007669"/>
    <property type="project" value="UniProtKB-KW"/>
</dbReference>
<dbReference type="CDD" id="cd07521">
    <property type="entry name" value="HAD_FCP1-like"/>
    <property type="match status" value="1"/>
</dbReference>
<comment type="function">
    <text evidence="1">Essential component of the TIM23 complex, a complex that mediates the translocation of transit peptide-containing proteins across the mitochondrial inner membrane.</text>
</comment>
<dbReference type="AlphaFoldDB" id="A0A9N8HKL9"/>
<dbReference type="SMART" id="SM00577">
    <property type="entry name" value="CPDc"/>
    <property type="match status" value="1"/>
</dbReference>
<keyword evidence="1" id="KW-0813">Transport</keyword>
<keyword evidence="1" id="KW-0472">Membrane</keyword>
<feature type="transmembrane region" description="Helical" evidence="1">
    <location>
        <begin position="24"/>
        <end position="44"/>
    </location>
</feature>
<sequence length="312" mass="35467">MPMSTLETSISQDSTYETINQNRAFLLLLGFLFGMMICAGLWSFSKKLSVPIQPENHESKASDDGSTSSTFSHASDESSSAQLGQLHVQASKKQTSDSSSDLMLFLDLDKTLIYSDRGFARPSNKDDDYFFITLPTTGSMKIHKRPHLDHFLKTISSRFEVYIFTASESIYADKILDHLDPHGSIFSGRWYRQSCSGLQKKHPISWRKDVLQLGIPVDPKRFILVDDIPYFLLANPSNGIPITPFENTDPTDDFLLSLQEYLIHLDEEHNDDVRPSLEETFLLPSKDAQKQWFKKGKSFHIDTSNERHPPTP</sequence>
<evidence type="ECO:0000313" key="5">
    <source>
        <dbReference type="Proteomes" id="UP001153069"/>
    </source>
</evidence>
<dbReference type="PROSITE" id="PS50969">
    <property type="entry name" value="FCP1"/>
    <property type="match status" value="1"/>
</dbReference>
<dbReference type="Pfam" id="PF03031">
    <property type="entry name" value="NIF"/>
    <property type="match status" value="1"/>
</dbReference>
<keyword evidence="1" id="KW-0653">Protein transport</keyword>
<dbReference type="InterPro" id="IPR050365">
    <property type="entry name" value="TIM50"/>
</dbReference>
<keyword evidence="5" id="KW-1185">Reference proteome</keyword>
<dbReference type="InterPro" id="IPR004274">
    <property type="entry name" value="FCP1_dom"/>
</dbReference>
<gene>
    <name evidence="4" type="ORF">SEMRO_623_G177210.1</name>
</gene>
<organism evidence="4 5">
    <name type="scientific">Seminavis robusta</name>
    <dbReference type="NCBI Taxonomy" id="568900"/>
    <lineage>
        <taxon>Eukaryota</taxon>
        <taxon>Sar</taxon>
        <taxon>Stramenopiles</taxon>
        <taxon>Ochrophyta</taxon>
        <taxon>Bacillariophyta</taxon>
        <taxon>Bacillariophyceae</taxon>
        <taxon>Bacillariophycidae</taxon>
        <taxon>Naviculales</taxon>
        <taxon>Naviculaceae</taxon>
        <taxon>Seminavis</taxon>
    </lineage>
</organism>
<evidence type="ECO:0000313" key="4">
    <source>
        <dbReference type="EMBL" id="CAB9513958.1"/>
    </source>
</evidence>
<comment type="subcellular location">
    <subcellularLocation>
        <location evidence="1">Mitochondrion inner membrane</location>
        <topology evidence="1">Single-pass membrane protein</topology>
    </subcellularLocation>
</comment>
<dbReference type="OrthoDB" id="277011at2759"/>
<dbReference type="EMBL" id="CAICTM010000622">
    <property type="protein sequence ID" value="CAB9513958.1"/>
    <property type="molecule type" value="Genomic_DNA"/>
</dbReference>
<keyword evidence="1" id="KW-0811">Translocation</keyword>
<accession>A0A9N8HKL9</accession>
<comment type="subunit">
    <text evidence="1">Component of the TIM23 complex.</text>
</comment>
<feature type="compositionally biased region" description="Polar residues" evidence="2">
    <location>
        <begin position="64"/>
        <end position="75"/>
    </location>
</feature>
<dbReference type="InterPro" id="IPR023214">
    <property type="entry name" value="HAD_sf"/>
</dbReference>
<dbReference type="PANTHER" id="PTHR12210">
    <property type="entry name" value="DULLARD PROTEIN PHOSPHATASE"/>
    <property type="match status" value="1"/>
</dbReference>
<evidence type="ECO:0000256" key="1">
    <source>
        <dbReference type="RuleBase" id="RU365079"/>
    </source>
</evidence>
<dbReference type="Gene3D" id="3.40.50.1000">
    <property type="entry name" value="HAD superfamily/HAD-like"/>
    <property type="match status" value="1"/>
</dbReference>
<protein>
    <recommendedName>
        <fullName evidence="1">Mitochondrial import inner membrane translocase subunit TIM50</fullName>
    </recommendedName>
</protein>
<keyword evidence="1" id="KW-0812">Transmembrane</keyword>
<name>A0A9N8HKL9_9STRA</name>
<dbReference type="InterPro" id="IPR036412">
    <property type="entry name" value="HAD-like_sf"/>
</dbReference>
<feature type="domain" description="FCP1 homology" evidence="3">
    <location>
        <begin position="97"/>
        <end position="265"/>
    </location>
</feature>
<reference evidence="4" key="1">
    <citation type="submission" date="2020-06" db="EMBL/GenBank/DDBJ databases">
        <authorList>
            <consortium name="Plant Systems Biology data submission"/>
        </authorList>
    </citation>
    <scope>NUCLEOTIDE SEQUENCE</scope>
    <source>
        <strain evidence="4">D6</strain>
    </source>
</reference>
<comment type="similarity">
    <text evidence="1">Belongs to the TIM50 family.</text>
</comment>
<dbReference type="GO" id="GO:0005744">
    <property type="term" value="C:TIM23 mitochondrial import inner membrane translocase complex"/>
    <property type="evidence" value="ECO:0007669"/>
    <property type="project" value="UniProtKB-UniRule"/>
</dbReference>
<keyword evidence="1" id="KW-0496">Mitochondrion</keyword>